<dbReference type="InterPro" id="IPR013094">
    <property type="entry name" value="AB_hydrolase_3"/>
</dbReference>
<keyword evidence="4" id="KW-1185">Reference proteome</keyword>
<protein>
    <recommendedName>
        <fullName evidence="2">Alpha/beta hydrolase fold-3 domain-containing protein</fullName>
    </recommendedName>
</protein>
<evidence type="ECO:0000259" key="2">
    <source>
        <dbReference type="Pfam" id="PF07859"/>
    </source>
</evidence>
<name>A0ABQ9LH26_HEVBR</name>
<dbReference type="InterPro" id="IPR029058">
    <property type="entry name" value="AB_hydrolase_fold"/>
</dbReference>
<reference evidence="3 4" key="1">
    <citation type="journal article" date="2023" name="Plant Biotechnol. J.">
        <title>Chromosome-level wild Hevea brasiliensis genome provides new tools for genomic-assisted breeding and valuable loci to elevate rubber yield.</title>
        <authorList>
            <person name="Cheng H."/>
            <person name="Song X."/>
            <person name="Hu Y."/>
            <person name="Wu T."/>
            <person name="Yang Q."/>
            <person name="An Z."/>
            <person name="Feng S."/>
            <person name="Deng Z."/>
            <person name="Wu W."/>
            <person name="Zeng X."/>
            <person name="Tu M."/>
            <person name="Wang X."/>
            <person name="Huang H."/>
        </authorList>
    </citation>
    <scope>NUCLEOTIDE SEQUENCE [LARGE SCALE GENOMIC DNA]</scope>
    <source>
        <strain evidence="3">MT/VB/25A 57/8</strain>
    </source>
</reference>
<organism evidence="3 4">
    <name type="scientific">Hevea brasiliensis</name>
    <name type="common">Para rubber tree</name>
    <name type="synonym">Siphonia brasiliensis</name>
    <dbReference type="NCBI Taxonomy" id="3981"/>
    <lineage>
        <taxon>Eukaryota</taxon>
        <taxon>Viridiplantae</taxon>
        <taxon>Streptophyta</taxon>
        <taxon>Embryophyta</taxon>
        <taxon>Tracheophyta</taxon>
        <taxon>Spermatophyta</taxon>
        <taxon>Magnoliopsida</taxon>
        <taxon>eudicotyledons</taxon>
        <taxon>Gunneridae</taxon>
        <taxon>Pentapetalae</taxon>
        <taxon>rosids</taxon>
        <taxon>fabids</taxon>
        <taxon>Malpighiales</taxon>
        <taxon>Euphorbiaceae</taxon>
        <taxon>Crotonoideae</taxon>
        <taxon>Micrandreae</taxon>
        <taxon>Hevea</taxon>
    </lineage>
</organism>
<accession>A0ABQ9LH26</accession>
<sequence>MVLTLNIYLYSTQHSSPVTHPRETKMAQNDHPQWPDHLPWNVNLFLSALSFSFDVTRRSNGTVNRFLMNFFDLRTSPSKKPINGVKTTDITIDKARNLWFRLYTPTTTTDDGAGTGLPVIFFFHGGGFAFMAPSSKPFDELCYGLARELSAIIISVNYRLAPEHRWPSEYEDGFDTLKFIDTTNIEGFSVKANLKQCFIAGDSAGGNVVHHVALKASEHEFSNLKLIGNISIQPFFGGEERTESELRLTRAPFVTMERADWMWKAFLPQGSNRDHPAANVFGPNSVDILGVNFPATIIFVGGFDPLQDWQKRYYEGLKKYGKEAYLVEFPNAPHSFYAFPELPEFFLFIKETKDFMQKQLSSNI</sequence>
<dbReference type="EMBL" id="JARPOI010000012">
    <property type="protein sequence ID" value="KAJ9167231.1"/>
    <property type="molecule type" value="Genomic_DNA"/>
</dbReference>
<evidence type="ECO:0000313" key="3">
    <source>
        <dbReference type="EMBL" id="KAJ9167231.1"/>
    </source>
</evidence>
<dbReference type="Gene3D" id="3.40.50.1820">
    <property type="entry name" value="alpha/beta hydrolase"/>
    <property type="match status" value="1"/>
</dbReference>
<dbReference type="Pfam" id="PF07859">
    <property type="entry name" value="Abhydrolase_3"/>
    <property type="match status" value="1"/>
</dbReference>
<dbReference type="SUPFAM" id="SSF53474">
    <property type="entry name" value="alpha/beta-Hydrolases"/>
    <property type="match status" value="1"/>
</dbReference>
<dbReference type="InterPro" id="IPR050466">
    <property type="entry name" value="Carboxylest/Gibb_receptor"/>
</dbReference>
<comment type="caution">
    <text evidence="3">The sequence shown here is derived from an EMBL/GenBank/DDBJ whole genome shotgun (WGS) entry which is preliminary data.</text>
</comment>
<evidence type="ECO:0000313" key="4">
    <source>
        <dbReference type="Proteomes" id="UP001174677"/>
    </source>
</evidence>
<dbReference type="PANTHER" id="PTHR23024">
    <property type="entry name" value="ARYLACETAMIDE DEACETYLASE"/>
    <property type="match status" value="1"/>
</dbReference>
<feature type="domain" description="Alpha/beta hydrolase fold-3" evidence="2">
    <location>
        <begin position="120"/>
        <end position="337"/>
    </location>
</feature>
<proteinExistence type="inferred from homology"/>
<comment type="similarity">
    <text evidence="1">Belongs to the 'GDXG' lipolytic enzyme family.</text>
</comment>
<dbReference type="Proteomes" id="UP001174677">
    <property type="component" value="Chromosome 12"/>
</dbReference>
<evidence type="ECO:0000256" key="1">
    <source>
        <dbReference type="ARBA" id="ARBA00010515"/>
    </source>
</evidence>
<gene>
    <name evidence="3" type="ORF">P3X46_021897</name>
</gene>
<dbReference type="PANTHER" id="PTHR23024:SF24">
    <property type="entry name" value="ALPHA_BETA HYDROLASE FOLD-3 DOMAIN-CONTAINING PROTEIN"/>
    <property type="match status" value="1"/>
</dbReference>